<dbReference type="AlphaFoldDB" id="A0A809YQ54"/>
<dbReference type="RefSeq" id="WP_182871727.1">
    <property type="nucleotide sequence ID" value="NZ_AP022639.1"/>
</dbReference>
<protein>
    <submittedName>
        <fullName evidence="2">Uncharacterized protein</fullName>
    </submittedName>
</protein>
<evidence type="ECO:0000256" key="1">
    <source>
        <dbReference type="SAM" id="MobiDB-lite"/>
    </source>
</evidence>
<name>A0A809YQ54_9BRAD</name>
<feature type="region of interest" description="Disordered" evidence="1">
    <location>
        <begin position="1"/>
        <end position="25"/>
    </location>
</feature>
<organism evidence="2">
    <name type="scientific">Bradyrhizobium diazoefficiens</name>
    <dbReference type="NCBI Taxonomy" id="1355477"/>
    <lineage>
        <taxon>Bacteria</taxon>
        <taxon>Pseudomonadati</taxon>
        <taxon>Pseudomonadota</taxon>
        <taxon>Alphaproteobacteria</taxon>
        <taxon>Hyphomicrobiales</taxon>
        <taxon>Nitrobacteraceae</taxon>
        <taxon>Bradyrhizobium</taxon>
    </lineage>
</organism>
<dbReference type="EMBL" id="AP023093">
    <property type="protein sequence ID" value="BCE39681.1"/>
    <property type="molecule type" value="Genomic_DNA"/>
</dbReference>
<evidence type="ECO:0000313" key="2">
    <source>
        <dbReference type="EMBL" id="BCE39681.1"/>
    </source>
</evidence>
<gene>
    <name evidence="2" type="ORF">XF3B_47120</name>
</gene>
<accession>A0A809YQ54</accession>
<reference evidence="2" key="1">
    <citation type="submission" date="2020-05" db="EMBL/GenBank/DDBJ databases">
        <title>Complete genome sequence of Bradyrhizobium diazoefficiens XF3 isolated from soybean nodule.</title>
        <authorList>
            <person name="Noda R."/>
            <person name="Kakizaki K."/>
            <person name="Minamisawa K."/>
        </authorList>
    </citation>
    <scope>NUCLEOTIDE SEQUENCE</scope>
    <source>
        <strain evidence="2">XF3</strain>
    </source>
</reference>
<sequence>MRANDPAPHSGSPEPEITHHGGAQRGVSAFIEAAYGLLWMPAIDKRTPEGNAIWTARRALLEVMDRDGQARGITWAKQAVAARQTPEKTPECGGDDC</sequence>
<proteinExistence type="predicted"/>